<feature type="region of interest" description="Disordered" evidence="1">
    <location>
        <begin position="246"/>
        <end position="268"/>
    </location>
</feature>
<sequence length="469" mass="50887">MRDPFRVIPVRHLGHGFPIAEALGSNVSPAWLDLFTSVATGYILLHALHRGLTAGGGPILVTTFFDTLIFDGLASAIVPSFITFHVRAISVICQKQNFLTSPSPTQSPPLPLFPVRLAGDFSSNKEMISPAVSPKASDASLSSSNSSFVSAFSHLESVFPCLFVSCDESKDQERDSPPVFPPSPDSPRRKFSSPRLDSRETRSDPDLSTPLEQGQGRNGFESPDPYPLVRPVLSHLNRICSLKSPPCCRSPDSPSSPTSARSSRSLLHRRHSSERRFYFFFSKGEMSPSKPSVLASPGSPNEDIYGTPNSALNTNIRAYKAQDSNTQPSMCSRVRFRFCEGDSPDISPPASATSSDYFTATSPPAVPPPCSFCPLSLSFFQETSPPTNTHTPQEKQHAASSSSTPPCSPPPLLCPLPRITKSICGEIKAPSLVSTWAPVLVGLGTLALTWRHIDRLVDELMNQTLRTAY</sequence>
<accession>A0A3S1A5I2</accession>
<feature type="region of interest" description="Disordered" evidence="1">
    <location>
        <begin position="170"/>
        <end position="226"/>
    </location>
</feature>
<keyword evidence="3" id="KW-1185">Reference proteome</keyword>
<reference evidence="2 3" key="1">
    <citation type="submission" date="2019-01" db="EMBL/GenBank/DDBJ databases">
        <title>A draft genome assembly of the solar-powered sea slug Elysia chlorotica.</title>
        <authorList>
            <person name="Cai H."/>
            <person name="Li Q."/>
            <person name="Fang X."/>
            <person name="Li J."/>
            <person name="Curtis N.E."/>
            <person name="Altenburger A."/>
            <person name="Shibata T."/>
            <person name="Feng M."/>
            <person name="Maeda T."/>
            <person name="Schwartz J.A."/>
            <person name="Shigenobu S."/>
            <person name="Lundholm N."/>
            <person name="Nishiyama T."/>
            <person name="Yang H."/>
            <person name="Hasebe M."/>
            <person name="Li S."/>
            <person name="Pierce S.K."/>
            <person name="Wang J."/>
        </authorList>
    </citation>
    <scope>NUCLEOTIDE SEQUENCE [LARGE SCALE GENOMIC DNA]</scope>
    <source>
        <strain evidence="2">EC2010</strain>
        <tissue evidence="2">Whole organism of an adult</tissue>
    </source>
</reference>
<protein>
    <submittedName>
        <fullName evidence="2">Uncharacterized protein</fullName>
    </submittedName>
</protein>
<evidence type="ECO:0000313" key="3">
    <source>
        <dbReference type="Proteomes" id="UP000271974"/>
    </source>
</evidence>
<dbReference type="Proteomes" id="UP000271974">
    <property type="component" value="Unassembled WGS sequence"/>
</dbReference>
<name>A0A3S1A5I2_ELYCH</name>
<organism evidence="2 3">
    <name type="scientific">Elysia chlorotica</name>
    <name type="common">Eastern emerald elysia</name>
    <name type="synonym">Sea slug</name>
    <dbReference type="NCBI Taxonomy" id="188477"/>
    <lineage>
        <taxon>Eukaryota</taxon>
        <taxon>Metazoa</taxon>
        <taxon>Spiralia</taxon>
        <taxon>Lophotrochozoa</taxon>
        <taxon>Mollusca</taxon>
        <taxon>Gastropoda</taxon>
        <taxon>Heterobranchia</taxon>
        <taxon>Euthyneura</taxon>
        <taxon>Panpulmonata</taxon>
        <taxon>Sacoglossa</taxon>
        <taxon>Placobranchoidea</taxon>
        <taxon>Plakobranchidae</taxon>
        <taxon>Elysia</taxon>
    </lineage>
</organism>
<feature type="region of interest" description="Disordered" evidence="1">
    <location>
        <begin position="383"/>
        <end position="408"/>
    </location>
</feature>
<feature type="compositionally biased region" description="Basic and acidic residues" evidence="1">
    <location>
        <begin position="196"/>
        <end position="205"/>
    </location>
</feature>
<proteinExistence type="predicted"/>
<dbReference type="EMBL" id="RQTK01000252">
    <property type="protein sequence ID" value="RUS83234.1"/>
    <property type="molecule type" value="Genomic_DNA"/>
</dbReference>
<evidence type="ECO:0000313" key="2">
    <source>
        <dbReference type="EMBL" id="RUS83234.1"/>
    </source>
</evidence>
<dbReference type="OrthoDB" id="424969at2759"/>
<dbReference type="AlphaFoldDB" id="A0A3S1A5I2"/>
<evidence type="ECO:0000256" key="1">
    <source>
        <dbReference type="SAM" id="MobiDB-lite"/>
    </source>
</evidence>
<gene>
    <name evidence="2" type="ORF">EGW08_008998</name>
</gene>
<comment type="caution">
    <text evidence="2">The sequence shown here is derived from an EMBL/GenBank/DDBJ whole genome shotgun (WGS) entry which is preliminary data.</text>
</comment>
<feature type="compositionally biased region" description="Low complexity" evidence="1">
    <location>
        <begin position="246"/>
        <end position="265"/>
    </location>
</feature>